<dbReference type="InterPro" id="IPR044925">
    <property type="entry name" value="His-Me_finger_sf"/>
</dbReference>
<dbReference type="Pfam" id="PF13392">
    <property type="entry name" value="HNH_3"/>
    <property type="match status" value="1"/>
</dbReference>
<sequence length="185" mass="21053">MTERTCSIDGCDKPHAGRGWCTQHYGKWRKTGDPNYTAPSLDERFHAKINQDGPIPALDPTLGPCWVWKAFIDRDGYGKFWDGSRVTYAHRVSYRMAVGSIPDGFEVDHLCRNRACVNPAHLEAVTPRVNNLRSDSIASQNARKQQCSLGHPFDADNTYQRPDGLGRDCRKCRALADRRRHRKKI</sequence>
<dbReference type="Proteomes" id="UP001596074">
    <property type="component" value="Unassembled WGS sequence"/>
</dbReference>
<keyword evidence="2" id="KW-0378">Hydrolase</keyword>
<dbReference type="GO" id="GO:0004519">
    <property type="term" value="F:endonuclease activity"/>
    <property type="evidence" value="ECO:0007669"/>
    <property type="project" value="UniProtKB-KW"/>
</dbReference>
<dbReference type="InterPro" id="IPR003615">
    <property type="entry name" value="HNH_nuc"/>
</dbReference>
<feature type="domain" description="HNH nuclease" evidence="1">
    <location>
        <begin position="88"/>
        <end position="131"/>
    </location>
</feature>
<reference evidence="3" key="1">
    <citation type="journal article" date="2019" name="Int. J. Syst. Evol. Microbiol.">
        <title>The Global Catalogue of Microorganisms (GCM) 10K type strain sequencing project: providing services to taxonomists for standard genome sequencing and annotation.</title>
        <authorList>
            <consortium name="The Broad Institute Genomics Platform"/>
            <consortium name="The Broad Institute Genome Sequencing Center for Infectious Disease"/>
            <person name="Wu L."/>
            <person name="Ma J."/>
        </authorList>
    </citation>
    <scope>NUCLEOTIDE SEQUENCE [LARGE SCALE GENOMIC DNA]</scope>
    <source>
        <strain evidence="3">KCTC 42087</strain>
    </source>
</reference>
<evidence type="ECO:0000259" key="1">
    <source>
        <dbReference type="Pfam" id="PF13392"/>
    </source>
</evidence>
<dbReference type="SUPFAM" id="SSF54060">
    <property type="entry name" value="His-Me finger endonucleases"/>
    <property type="match status" value="1"/>
</dbReference>
<protein>
    <submittedName>
        <fullName evidence="2">HNH endonuclease signature motif containing protein</fullName>
        <ecNumber evidence="2">3.1.-.-</ecNumber>
    </submittedName>
</protein>
<evidence type="ECO:0000313" key="3">
    <source>
        <dbReference type="Proteomes" id="UP001596074"/>
    </source>
</evidence>
<dbReference type="GO" id="GO:0016787">
    <property type="term" value="F:hydrolase activity"/>
    <property type="evidence" value="ECO:0007669"/>
    <property type="project" value="UniProtKB-KW"/>
</dbReference>
<dbReference type="InterPro" id="IPR044930">
    <property type="entry name" value="Homing_endonuclease_His-Me"/>
</dbReference>
<gene>
    <name evidence="2" type="ORF">ACFPZN_04235</name>
</gene>
<evidence type="ECO:0000313" key="2">
    <source>
        <dbReference type="EMBL" id="MFC5744818.1"/>
    </source>
</evidence>
<accession>A0ABW0ZTU6</accession>
<keyword evidence="2" id="KW-0255">Endonuclease</keyword>
<proteinExistence type="predicted"/>
<name>A0ABW0ZTU6_9ACTN</name>
<organism evidence="2 3">
    <name type="scientific">Actinomadura rugatobispora</name>
    <dbReference type="NCBI Taxonomy" id="1994"/>
    <lineage>
        <taxon>Bacteria</taxon>
        <taxon>Bacillati</taxon>
        <taxon>Actinomycetota</taxon>
        <taxon>Actinomycetes</taxon>
        <taxon>Streptosporangiales</taxon>
        <taxon>Thermomonosporaceae</taxon>
        <taxon>Actinomadura</taxon>
    </lineage>
</organism>
<dbReference type="EC" id="3.1.-.-" evidence="2"/>
<keyword evidence="2" id="KW-0540">Nuclease</keyword>
<dbReference type="EMBL" id="JBHSON010000004">
    <property type="protein sequence ID" value="MFC5744818.1"/>
    <property type="molecule type" value="Genomic_DNA"/>
</dbReference>
<keyword evidence="3" id="KW-1185">Reference proteome</keyword>
<comment type="caution">
    <text evidence="2">The sequence shown here is derived from an EMBL/GenBank/DDBJ whole genome shotgun (WGS) entry which is preliminary data.</text>
</comment>
<dbReference type="RefSeq" id="WP_378280314.1">
    <property type="nucleotide sequence ID" value="NZ_JBHSON010000004.1"/>
</dbReference>
<dbReference type="Gene3D" id="3.90.75.10">
    <property type="entry name" value="Homing Intron 3 (I-ppo) Encoded Endonuclease, Chain A"/>
    <property type="match status" value="1"/>
</dbReference>